<keyword evidence="3" id="KW-0645">Protease</keyword>
<organism evidence="7 8">
    <name type="scientific">Agathobacter rectalis</name>
    <dbReference type="NCBI Taxonomy" id="39491"/>
    <lineage>
        <taxon>Bacteria</taxon>
        <taxon>Bacillati</taxon>
        <taxon>Bacillota</taxon>
        <taxon>Clostridia</taxon>
        <taxon>Lachnospirales</taxon>
        <taxon>Lachnospiraceae</taxon>
        <taxon>Agathobacter</taxon>
    </lineage>
</organism>
<keyword evidence="5" id="KW-0720">Serine protease</keyword>
<dbReference type="Gene3D" id="3.90.226.10">
    <property type="entry name" value="2-enoyl-CoA Hydratase, Chain A, domain 1"/>
    <property type="match status" value="1"/>
</dbReference>
<evidence type="ECO:0000256" key="6">
    <source>
        <dbReference type="RuleBase" id="RU003567"/>
    </source>
</evidence>
<evidence type="ECO:0000313" key="8">
    <source>
        <dbReference type="Proteomes" id="UP000049472"/>
    </source>
</evidence>
<dbReference type="GO" id="GO:0004176">
    <property type="term" value="F:ATP-dependent peptidase activity"/>
    <property type="evidence" value="ECO:0007669"/>
    <property type="project" value="InterPro"/>
</dbReference>
<dbReference type="GO" id="GO:0004252">
    <property type="term" value="F:serine-type endopeptidase activity"/>
    <property type="evidence" value="ECO:0007669"/>
    <property type="project" value="InterPro"/>
</dbReference>
<evidence type="ECO:0000256" key="5">
    <source>
        <dbReference type="ARBA" id="ARBA00022825"/>
    </source>
</evidence>
<proteinExistence type="inferred from homology"/>
<dbReference type="Proteomes" id="UP000049472">
    <property type="component" value="Unassembled WGS sequence"/>
</dbReference>
<dbReference type="PANTHER" id="PTHR10381:SF70">
    <property type="entry name" value="ATP-DEPENDENT CLP PROTEASE PROTEOLYTIC SUBUNIT"/>
    <property type="match status" value="1"/>
</dbReference>
<dbReference type="AlphaFoldDB" id="A0A0M6WHX9"/>
<evidence type="ECO:0000256" key="1">
    <source>
        <dbReference type="ARBA" id="ARBA00007039"/>
    </source>
</evidence>
<gene>
    <name evidence="7" type="ORF">T1815_12841</name>
</gene>
<accession>A0A0M6WHX9</accession>
<comment type="similarity">
    <text evidence="1 6">Belongs to the peptidase S14 family.</text>
</comment>
<evidence type="ECO:0000313" key="7">
    <source>
        <dbReference type="EMBL" id="CRL36257.1"/>
    </source>
</evidence>
<keyword evidence="4" id="KW-0378">Hydrolase</keyword>
<dbReference type="GO" id="GO:0006515">
    <property type="term" value="P:protein quality control for misfolded or incompletely synthesized proteins"/>
    <property type="evidence" value="ECO:0007669"/>
    <property type="project" value="TreeGrafter"/>
</dbReference>
<name>A0A0M6WHX9_9FIRM</name>
<dbReference type="PRINTS" id="PR00127">
    <property type="entry name" value="CLPPROTEASEP"/>
</dbReference>
<evidence type="ECO:0000256" key="3">
    <source>
        <dbReference type="ARBA" id="ARBA00022670"/>
    </source>
</evidence>
<dbReference type="PANTHER" id="PTHR10381">
    <property type="entry name" value="ATP-DEPENDENT CLP PROTEASE PROTEOLYTIC SUBUNIT"/>
    <property type="match status" value="1"/>
</dbReference>
<dbReference type="InterPro" id="IPR023562">
    <property type="entry name" value="ClpP/TepA"/>
</dbReference>
<dbReference type="InterPro" id="IPR029045">
    <property type="entry name" value="ClpP/crotonase-like_dom_sf"/>
</dbReference>
<dbReference type="CDD" id="cd07016">
    <property type="entry name" value="S14_ClpP_1"/>
    <property type="match status" value="1"/>
</dbReference>
<reference evidence="8" key="1">
    <citation type="submission" date="2015-05" db="EMBL/GenBank/DDBJ databases">
        <authorList>
            <consortium name="Pathogen Informatics"/>
        </authorList>
    </citation>
    <scope>NUCLEOTIDE SEQUENCE [LARGE SCALE GENOMIC DNA]</scope>
    <source>
        <strain evidence="8">T1-815</strain>
    </source>
</reference>
<dbReference type="SUPFAM" id="SSF52096">
    <property type="entry name" value="ClpP/crotonase"/>
    <property type="match status" value="1"/>
</dbReference>
<dbReference type="GO" id="GO:0009368">
    <property type="term" value="C:endopeptidase Clp complex"/>
    <property type="evidence" value="ECO:0007669"/>
    <property type="project" value="TreeGrafter"/>
</dbReference>
<keyword evidence="2" id="KW-0963">Cytoplasm</keyword>
<dbReference type="Pfam" id="PF00574">
    <property type="entry name" value="CLP_protease"/>
    <property type="match status" value="1"/>
</dbReference>
<dbReference type="InterPro" id="IPR001907">
    <property type="entry name" value="ClpP"/>
</dbReference>
<sequence length="252" mass="28989">MKNENVIYRFQQQDNVHEIYIYDEIKKTGPFNWETWQYEDSETSAKHFKELLDAIPETDEIKIYFNSNGGSVDQGTAIYNMLKQHGSYKTGIVMGVCHSIAFTILQACDKRIMGQGTTAIIHDMWETVTGNAADLRAEADNLDVAMESCIALFMQRAKISEDEVREMMHKETTLSPQKALEYGFIDEIGLENLDKPENPDNSTLQQVLKENEALKKQLCNKSEHERQLAEFYQLTHKEADKPKSNDWGSFFN</sequence>
<evidence type="ECO:0000256" key="2">
    <source>
        <dbReference type="ARBA" id="ARBA00022490"/>
    </source>
</evidence>
<dbReference type="NCBIfam" id="NF045542">
    <property type="entry name" value="Clp_rel_HeadMat"/>
    <property type="match status" value="1"/>
</dbReference>
<dbReference type="EMBL" id="CVRQ01000017">
    <property type="protein sequence ID" value="CRL36257.1"/>
    <property type="molecule type" value="Genomic_DNA"/>
</dbReference>
<keyword evidence="8" id="KW-1185">Reference proteome</keyword>
<dbReference type="GO" id="GO:0051117">
    <property type="term" value="F:ATPase binding"/>
    <property type="evidence" value="ECO:0007669"/>
    <property type="project" value="TreeGrafter"/>
</dbReference>
<evidence type="ECO:0000256" key="4">
    <source>
        <dbReference type="ARBA" id="ARBA00022801"/>
    </source>
</evidence>
<dbReference type="RefSeq" id="WP_055061575.1">
    <property type="nucleotide sequence ID" value="NZ_CVRQ01000017.1"/>
</dbReference>
<protein>
    <recommendedName>
        <fullName evidence="6">ATP-dependent Clp protease proteolytic subunit</fullName>
    </recommendedName>
</protein>